<evidence type="ECO:0000256" key="5">
    <source>
        <dbReference type="RuleBase" id="RU003616"/>
    </source>
</evidence>
<feature type="region of interest" description="Disordered" evidence="6">
    <location>
        <begin position="169"/>
        <end position="197"/>
    </location>
</feature>
<feature type="transmembrane region" description="Helical" evidence="7">
    <location>
        <begin position="343"/>
        <end position="365"/>
    </location>
</feature>
<feature type="compositionally biased region" description="Basic and acidic residues" evidence="6">
    <location>
        <begin position="169"/>
        <end position="178"/>
    </location>
</feature>
<dbReference type="SUPFAM" id="SSF49764">
    <property type="entry name" value="HSP20-like chaperones"/>
    <property type="match status" value="1"/>
</dbReference>
<keyword evidence="7" id="KW-1133">Transmembrane helix</keyword>
<feature type="region of interest" description="Disordered" evidence="6">
    <location>
        <begin position="242"/>
        <end position="340"/>
    </location>
</feature>
<feature type="compositionally biased region" description="Basic and acidic residues" evidence="6">
    <location>
        <begin position="242"/>
        <end position="257"/>
    </location>
</feature>
<comment type="subcellular location">
    <subcellularLocation>
        <location evidence="1">Cell membrane</location>
        <topology evidence="1">Single-pass membrane protein</topology>
    </subcellularLocation>
</comment>
<evidence type="ECO:0000256" key="7">
    <source>
        <dbReference type="SAM" id="Phobius"/>
    </source>
</evidence>
<dbReference type="Gene3D" id="2.60.40.790">
    <property type="match status" value="1"/>
</dbReference>
<comment type="caution">
    <text evidence="9">The sequence shown here is derived from an EMBL/GenBank/DDBJ whole genome shotgun (WGS) entry which is preliminary data.</text>
</comment>
<protein>
    <recommendedName>
        <fullName evidence="8">SHSP domain-containing protein</fullName>
    </recommendedName>
</protein>
<feature type="domain" description="SHSP" evidence="8">
    <location>
        <begin position="22"/>
        <end position="141"/>
    </location>
</feature>
<keyword evidence="10" id="KW-1185">Reference proteome</keyword>
<dbReference type="AlphaFoldDB" id="A0ABD2YAL1"/>
<evidence type="ECO:0000256" key="4">
    <source>
        <dbReference type="PROSITE-ProRule" id="PRU00285"/>
    </source>
</evidence>
<dbReference type="EMBL" id="JBJUIK010000014">
    <property type="protein sequence ID" value="KAL3504486.1"/>
    <property type="molecule type" value="Genomic_DNA"/>
</dbReference>
<keyword evidence="7" id="KW-0812">Transmembrane</keyword>
<evidence type="ECO:0000313" key="9">
    <source>
        <dbReference type="EMBL" id="KAL3504486.1"/>
    </source>
</evidence>
<dbReference type="PROSITE" id="PS01031">
    <property type="entry name" value="SHSP"/>
    <property type="match status" value="1"/>
</dbReference>
<keyword evidence="7" id="KW-0472">Membrane</keyword>
<accession>A0ABD2YAL1</accession>
<dbReference type="CDD" id="cd06464">
    <property type="entry name" value="ACD_sHsps-like"/>
    <property type="match status" value="1"/>
</dbReference>
<dbReference type="Proteomes" id="UP001630127">
    <property type="component" value="Unassembled WGS sequence"/>
</dbReference>
<evidence type="ECO:0000259" key="8">
    <source>
        <dbReference type="PROSITE" id="PS01031"/>
    </source>
</evidence>
<evidence type="ECO:0000256" key="6">
    <source>
        <dbReference type="SAM" id="MobiDB-lite"/>
    </source>
</evidence>
<keyword evidence="2" id="KW-1003">Cell membrane</keyword>
<keyword evidence="3" id="KW-0611">Plant defense</keyword>
<proteinExistence type="inferred from homology"/>
<evidence type="ECO:0000256" key="3">
    <source>
        <dbReference type="ARBA" id="ARBA00022821"/>
    </source>
</evidence>
<sequence>MALELGHKCTGVADEFSSAEFLFAKDHAGPVFISKETERSFILTAHLKGYKKQNIRIEINEDASRIIIRGEMAIQETEMVGWDPVIGQKKTEMRRFVKAFKIPDGVILDKIKAKFNEYESIMTISMLKKEKGILGLSIEEEKEEHVHAREGSENLLQIVPDEVHKEENMLEEEHKETDAEAAEETSFKDEKSSKMPEIASVEEPKEAGLNATHPEETQVTNMMEQEKKENELDYSEMMQKVSDDHAHVTEKIEETKPLPDAVAESSTAKSPIHEGDIATNEIPPVGSGMRRQELEKQEISPGIPEKMEEEVDHQPTPMKPEKDPEEAKEGLPSRTEEKGRYKLYTPILAGSALLLSLVVFVIHVIRSKNQPGKRKDQ</sequence>
<dbReference type="GO" id="GO:0005886">
    <property type="term" value="C:plasma membrane"/>
    <property type="evidence" value="ECO:0007669"/>
    <property type="project" value="UniProtKB-SubCell"/>
</dbReference>
<feature type="compositionally biased region" description="Basic and acidic residues" evidence="6">
    <location>
        <begin position="185"/>
        <end position="194"/>
    </location>
</feature>
<organism evidence="9 10">
    <name type="scientific">Cinchona calisaya</name>
    <dbReference type="NCBI Taxonomy" id="153742"/>
    <lineage>
        <taxon>Eukaryota</taxon>
        <taxon>Viridiplantae</taxon>
        <taxon>Streptophyta</taxon>
        <taxon>Embryophyta</taxon>
        <taxon>Tracheophyta</taxon>
        <taxon>Spermatophyta</taxon>
        <taxon>Magnoliopsida</taxon>
        <taxon>eudicotyledons</taxon>
        <taxon>Gunneridae</taxon>
        <taxon>Pentapetalae</taxon>
        <taxon>asterids</taxon>
        <taxon>lamiids</taxon>
        <taxon>Gentianales</taxon>
        <taxon>Rubiaceae</taxon>
        <taxon>Cinchonoideae</taxon>
        <taxon>Cinchoneae</taxon>
        <taxon>Cinchona</taxon>
    </lineage>
</organism>
<dbReference type="PANTHER" id="PTHR43670">
    <property type="entry name" value="HEAT SHOCK PROTEIN 26"/>
    <property type="match status" value="1"/>
</dbReference>
<name>A0ABD2YAL1_9GENT</name>
<dbReference type="PANTHER" id="PTHR43670:SF34">
    <property type="entry name" value="HSP20-LIKE CHAPERONES SUPERFAMILY PROTEIN"/>
    <property type="match status" value="1"/>
</dbReference>
<evidence type="ECO:0000313" key="10">
    <source>
        <dbReference type="Proteomes" id="UP001630127"/>
    </source>
</evidence>
<dbReference type="GO" id="GO:0006952">
    <property type="term" value="P:defense response"/>
    <property type="evidence" value="ECO:0007669"/>
    <property type="project" value="UniProtKB-KW"/>
</dbReference>
<evidence type="ECO:0000256" key="1">
    <source>
        <dbReference type="ARBA" id="ARBA00004162"/>
    </source>
</evidence>
<feature type="compositionally biased region" description="Basic and acidic residues" evidence="6">
    <location>
        <begin position="319"/>
        <end position="340"/>
    </location>
</feature>
<dbReference type="InterPro" id="IPR002068">
    <property type="entry name" value="A-crystallin/Hsp20_dom"/>
</dbReference>
<reference evidence="9 10" key="1">
    <citation type="submission" date="2024-11" db="EMBL/GenBank/DDBJ databases">
        <title>A near-complete genome assembly of Cinchona calisaya.</title>
        <authorList>
            <person name="Lian D.C."/>
            <person name="Zhao X.W."/>
            <person name="Wei L."/>
        </authorList>
    </citation>
    <scope>NUCLEOTIDE SEQUENCE [LARGE SCALE GENOMIC DNA]</scope>
    <source>
        <tissue evidence="9">Nenye</tissue>
    </source>
</reference>
<comment type="similarity">
    <text evidence="4 5">Belongs to the small heat shock protein (HSP20) family.</text>
</comment>
<gene>
    <name evidence="9" type="ORF">ACH5RR_034327</name>
</gene>
<evidence type="ECO:0000256" key="2">
    <source>
        <dbReference type="ARBA" id="ARBA00022475"/>
    </source>
</evidence>
<dbReference type="Pfam" id="PF00011">
    <property type="entry name" value="HSP20"/>
    <property type="match status" value="1"/>
</dbReference>
<dbReference type="InterPro" id="IPR008978">
    <property type="entry name" value="HSP20-like_chaperone"/>
</dbReference>